<dbReference type="Proteomes" id="UP000316196">
    <property type="component" value="Unassembled WGS sequence"/>
</dbReference>
<dbReference type="InterPro" id="IPR012156">
    <property type="entry name" value="Cold_shock_CspA"/>
</dbReference>
<dbReference type="EMBL" id="VFOR01000002">
    <property type="protein sequence ID" value="TQL57637.1"/>
    <property type="molecule type" value="Genomic_DNA"/>
</dbReference>
<gene>
    <name evidence="5" type="ORF">FB460_1473</name>
</gene>
<evidence type="ECO:0000259" key="4">
    <source>
        <dbReference type="PROSITE" id="PS51857"/>
    </source>
</evidence>
<dbReference type="PROSITE" id="PS51857">
    <property type="entry name" value="CSD_2"/>
    <property type="match status" value="1"/>
</dbReference>
<dbReference type="Gene3D" id="2.40.50.140">
    <property type="entry name" value="Nucleic acid-binding proteins"/>
    <property type="match status" value="1"/>
</dbReference>
<keyword evidence="6" id="KW-1185">Reference proteome</keyword>
<evidence type="ECO:0000256" key="3">
    <source>
        <dbReference type="RuleBase" id="RU000408"/>
    </source>
</evidence>
<dbReference type="PRINTS" id="PR00050">
    <property type="entry name" value="COLDSHOCK"/>
</dbReference>
<feature type="domain" description="CSD" evidence="4">
    <location>
        <begin position="1"/>
        <end position="66"/>
    </location>
</feature>
<protein>
    <submittedName>
        <fullName evidence="5">Putative cold-shock DNA-binding protein</fullName>
    </submittedName>
</protein>
<dbReference type="AlphaFoldDB" id="A0A542ZBA8"/>
<dbReference type="InterPro" id="IPR019844">
    <property type="entry name" value="CSD_CS"/>
</dbReference>
<accession>A0A542ZBA8</accession>
<comment type="subcellular location">
    <subcellularLocation>
        <location evidence="1 3">Cytoplasm</location>
    </subcellularLocation>
</comment>
<dbReference type="InterPro" id="IPR011129">
    <property type="entry name" value="CSD"/>
</dbReference>
<evidence type="ECO:0000256" key="1">
    <source>
        <dbReference type="ARBA" id="ARBA00004496"/>
    </source>
</evidence>
<organism evidence="5 6">
    <name type="scientific">Propioniferax innocua</name>
    <dbReference type="NCBI Taxonomy" id="1753"/>
    <lineage>
        <taxon>Bacteria</taxon>
        <taxon>Bacillati</taxon>
        <taxon>Actinomycetota</taxon>
        <taxon>Actinomycetes</taxon>
        <taxon>Propionibacteriales</taxon>
        <taxon>Propionibacteriaceae</taxon>
        <taxon>Propioniferax</taxon>
    </lineage>
</organism>
<evidence type="ECO:0000313" key="6">
    <source>
        <dbReference type="Proteomes" id="UP000316196"/>
    </source>
</evidence>
<dbReference type="InterPro" id="IPR050181">
    <property type="entry name" value="Cold_shock_domain"/>
</dbReference>
<dbReference type="OrthoDB" id="7477356at2"/>
<name>A0A542ZBA8_9ACTN</name>
<dbReference type="GO" id="GO:0005737">
    <property type="term" value="C:cytoplasm"/>
    <property type="evidence" value="ECO:0007669"/>
    <property type="project" value="UniProtKB-SubCell"/>
</dbReference>
<dbReference type="CDD" id="cd04458">
    <property type="entry name" value="CSP_CDS"/>
    <property type="match status" value="1"/>
</dbReference>
<proteinExistence type="predicted"/>
<reference evidence="5 6" key="1">
    <citation type="submission" date="2019-06" db="EMBL/GenBank/DDBJ databases">
        <title>Sequencing the genomes of 1000 actinobacteria strains.</title>
        <authorList>
            <person name="Klenk H.-P."/>
        </authorList>
    </citation>
    <scope>NUCLEOTIDE SEQUENCE [LARGE SCALE GENOMIC DNA]</scope>
    <source>
        <strain evidence="5 6">DSM 8251</strain>
    </source>
</reference>
<dbReference type="SMART" id="SM00357">
    <property type="entry name" value="CSP"/>
    <property type="match status" value="1"/>
</dbReference>
<dbReference type="RefSeq" id="WP_142093495.1">
    <property type="nucleotide sequence ID" value="NZ_BAAAMD010000003.1"/>
</dbReference>
<evidence type="ECO:0000313" key="5">
    <source>
        <dbReference type="EMBL" id="TQL57637.1"/>
    </source>
</evidence>
<dbReference type="Gene3D" id="6.20.370.130">
    <property type="match status" value="1"/>
</dbReference>
<dbReference type="FunFam" id="2.40.50.140:FF:000006">
    <property type="entry name" value="Cold shock protein CspC"/>
    <property type="match status" value="1"/>
</dbReference>
<dbReference type="PROSITE" id="PS00352">
    <property type="entry name" value="CSD_1"/>
    <property type="match status" value="1"/>
</dbReference>
<dbReference type="SUPFAM" id="SSF50249">
    <property type="entry name" value="Nucleic acid-binding proteins"/>
    <property type="match status" value="1"/>
</dbReference>
<dbReference type="InterPro" id="IPR012340">
    <property type="entry name" value="NA-bd_OB-fold"/>
</dbReference>
<dbReference type="PIRSF" id="PIRSF002599">
    <property type="entry name" value="Cold_shock_A"/>
    <property type="match status" value="1"/>
</dbReference>
<dbReference type="GO" id="GO:0003677">
    <property type="term" value="F:DNA binding"/>
    <property type="evidence" value="ECO:0007669"/>
    <property type="project" value="UniProtKB-KW"/>
</dbReference>
<dbReference type="InterPro" id="IPR002059">
    <property type="entry name" value="CSP_DNA-bd"/>
</dbReference>
<dbReference type="Pfam" id="PF00313">
    <property type="entry name" value="CSD"/>
    <property type="match status" value="1"/>
</dbReference>
<keyword evidence="5" id="KW-0238">DNA-binding</keyword>
<evidence type="ECO:0000256" key="2">
    <source>
        <dbReference type="ARBA" id="ARBA00022490"/>
    </source>
</evidence>
<sequence length="67" mass="7381">MPQGTVKWFNPDKGYGFIASDEGSADIFVHYSAIQSNGFRTLDEGQAVEFETVQGDRGVQAENVRVI</sequence>
<comment type="caution">
    <text evidence="5">The sequence shown here is derived from an EMBL/GenBank/DDBJ whole genome shotgun (WGS) entry which is preliminary data.</text>
</comment>
<keyword evidence="2" id="KW-0963">Cytoplasm</keyword>
<dbReference type="PANTHER" id="PTHR11544">
    <property type="entry name" value="COLD SHOCK DOMAIN CONTAINING PROTEINS"/>
    <property type="match status" value="1"/>
</dbReference>